<dbReference type="EMBL" id="HBFK01004759">
    <property type="protein sequence ID" value="CAD8736352.1"/>
    <property type="molecule type" value="Transcribed_RNA"/>
</dbReference>
<name>A0A7S0XQD5_HEMAN</name>
<proteinExistence type="predicted"/>
<organism evidence="1">
    <name type="scientific">Hemiselmis andersenii</name>
    <name type="common">Cryptophyte alga</name>
    <dbReference type="NCBI Taxonomy" id="464988"/>
    <lineage>
        <taxon>Eukaryota</taxon>
        <taxon>Cryptophyceae</taxon>
        <taxon>Cryptomonadales</taxon>
        <taxon>Hemiselmidaceae</taxon>
        <taxon>Hemiselmis</taxon>
    </lineage>
</organism>
<dbReference type="AlphaFoldDB" id="A0A7S0XQD5"/>
<reference evidence="1" key="1">
    <citation type="submission" date="2021-01" db="EMBL/GenBank/DDBJ databases">
        <authorList>
            <person name="Corre E."/>
            <person name="Pelletier E."/>
            <person name="Niang G."/>
            <person name="Scheremetjew M."/>
            <person name="Finn R."/>
            <person name="Kale V."/>
            <person name="Holt S."/>
            <person name="Cochrane G."/>
            <person name="Meng A."/>
            <person name="Brown T."/>
            <person name="Cohen L."/>
        </authorList>
    </citation>
    <scope>NUCLEOTIDE SEQUENCE</scope>
    <source>
        <strain evidence="1">CCMP441</strain>
    </source>
</reference>
<gene>
    <name evidence="1" type="ORF">HAND1043_LOCUS2844</name>
</gene>
<evidence type="ECO:0000313" key="1">
    <source>
        <dbReference type="EMBL" id="CAD8736352.1"/>
    </source>
</evidence>
<accession>A0A7S0XQD5</accession>
<sequence length="199" mass="22651">MAPAAILDELKVVHVEAAHRSVDISIPQTPDLYAKLGYFITWTCEECGISRVPGAPFTQEGDKRVFLDTCTFGDTSRVCCNCERVKEVLSWRGRMLKVVREGPKLLDPPKQLVDVESKEVVWDKAEHGNAMYKEITREGIYSGSNAERTRWYSEMACNHCRHRVGLPTHEEVAKRKAIEDHMRMMEATSKKGKKGKKKK</sequence>
<protein>
    <submittedName>
        <fullName evidence="1">Uncharacterized protein</fullName>
    </submittedName>
</protein>